<sequence>MTEEEATNSDWILVGKEKNDLEKLQTNFDKLQKNLGEEKEKTVKLENELKEMDKKIQKINSDHKNEIEEMKQKFQQLIDKNDSCFKQKDGKINFVEEEIFEKEIFEKEMNFVKIGNKWKEIEYNCCYRNCINTNYPTDKCVKGYGFVNIINDENIKYINCLMWKGCDQYVRICGENSFKKPLNCLNYSLHYFEVKCIFERKKSEVDMIIGFKNCNAYDYTEFKTQPSKSWNNKDIFGCGLVYPPTNKLNEGEFPYIFLTQNGKQIEKVTLEKDNFDSYKPYVKLLCCSVETNFGNDLESNPFIYDISKHLILK</sequence>
<proteinExistence type="predicted"/>
<dbReference type="Proteomes" id="UP000580250">
    <property type="component" value="Unassembled WGS sequence"/>
</dbReference>
<dbReference type="EMBL" id="CAJEWN010000230">
    <property type="protein sequence ID" value="CAD2174173.1"/>
    <property type="molecule type" value="Genomic_DNA"/>
</dbReference>
<dbReference type="OrthoDB" id="445357at2759"/>
<evidence type="ECO:0000256" key="1">
    <source>
        <dbReference type="SAM" id="Coils"/>
    </source>
</evidence>
<organism evidence="2 3">
    <name type="scientific">Meloidogyne enterolobii</name>
    <name type="common">Root-knot nematode worm</name>
    <name type="synonym">Meloidogyne mayaguensis</name>
    <dbReference type="NCBI Taxonomy" id="390850"/>
    <lineage>
        <taxon>Eukaryota</taxon>
        <taxon>Metazoa</taxon>
        <taxon>Ecdysozoa</taxon>
        <taxon>Nematoda</taxon>
        <taxon>Chromadorea</taxon>
        <taxon>Rhabditida</taxon>
        <taxon>Tylenchina</taxon>
        <taxon>Tylenchomorpha</taxon>
        <taxon>Tylenchoidea</taxon>
        <taxon>Meloidogynidae</taxon>
        <taxon>Meloidogyninae</taxon>
        <taxon>Meloidogyne</taxon>
    </lineage>
</organism>
<dbReference type="InterPro" id="IPR043136">
    <property type="entry name" value="B30.2/SPRY_sf"/>
</dbReference>
<comment type="caution">
    <text evidence="2">The sequence shown here is derived from an EMBL/GenBank/DDBJ whole genome shotgun (WGS) entry which is preliminary data.</text>
</comment>
<evidence type="ECO:0000313" key="3">
    <source>
        <dbReference type="Proteomes" id="UP000580250"/>
    </source>
</evidence>
<protein>
    <submittedName>
        <fullName evidence="2">Uncharacterized protein</fullName>
    </submittedName>
</protein>
<evidence type="ECO:0000313" key="2">
    <source>
        <dbReference type="EMBL" id="CAD2174173.1"/>
    </source>
</evidence>
<name>A0A6V7VH29_MELEN</name>
<dbReference type="Gene3D" id="2.60.120.920">
    <property type="match status" value="1"/>
</dbReference>
<accession>A0A6V7VH29</accession>
<feature type="coiled-coil region" evidence="1">
    <location>
        <begin position="14"/>
        <end position="80"/>
    </location>
</feature>
<keyword evidence="1" id="KW-0175">Coiled coil</keyword>
<dbReference type="AlphaFoldDB" id="A0A6V7VH29"/>
<reference evidence="2 3" key="1">
    <citation type="submission" date="2020-08" db="EMBL/GenBank/DDBJ databases">
        <authorList>
            <person name="Koutsovoulos G."/>
            <person name="Danchin GJ E."/>
        </authorList>
    </citation>
    <scope>NUCLEOTIDE SEQUENCE [LARGE SCALE GENOMIC DNA]</scope>
</reference>
<gene>
    <name evidence="2" type="ORF">MENT_LOCUS25822</name>
</gene>